<feature type="compositionally biased region" description="Low complexity" evidence="3">
    <location>
        <begin position="597"/>
        <end position="608"/>
    </location>
</feature>
<dbReference type="SUPFAM" id="SSF52058">
    <property type="entry name" value="L domain-like"/>
    <property type="match status" value="1"/>
</dbReference>
<dbReference type="InterPro" id="IPR032675">
    <property type="entry name" value="LRR_dom_sf"/>
</dbReference>
<feature type="region of interest" description="Disordered" evidence="3">
    <location>
        <begin position="554"/>
        <end position="578"/>
    </location>
</feature>
<feature type="region of interest" description="Disordered" evidence="3">
    <location>
        <begin position="698"/>
        <end position="785"/>
    </location>
</feature>
<feature type="region of interest" description="Disordered" evidence="3">
    <location>
        <begin position="821"/>
        <end position="843"/>
    </location>
</feature>
<feature type="compositionally biased region" description="Polar residues" evidence="3">
    <location>
        <begin position="623"/>
        <end position="633"/>
    </location>
</feature>
<feature type="region of interest" description="Disordered" evidence="3">
    <location>
        <begin position="366"/>
        <end position="385"/>
    </location>
</feature>
<keyword evidence="1" id="KW-0433">Leucine-rich repeat</keyword>
<dbReference type="Proteomes" id="UP001291623">
    <property type="component" value="Unassembled WGS sequence"/>
</dbReference>
<comment type="caution">
    <text evidence="4">The sequence shown here is derived from an EMBL/GenBank/DDBJ whole genome shotgun (WGS) entry which is preliminary data.</text>
</comment>
<feature type="compositionally biased region" description="Basic residues" evidence="3">
    <location>
        <begin position="720"/>
        <end position="735"/>
    </location>
</feature>
<evidence type="ECO:0000256" key="3">
    <source>
        <dbReference type="SAM" id="MobiDB-lite"/>
    </source>
</evidence>
<feature type="compositionally biased region" description="Low complexity" evidence="3">
    <location>
        <begin position="652"/>
        <end position="663"/>
    </location>
</feature>
<proteinExistence type="predicted"/>
<dbReference type="FunFam" id="3.80.10.10:FF:000383">
    <property type="entry name" value="Leucine-rich repeat receptor protein kinase EMS1"/>
    <property type="match status" value="1"/>
</dbReference>
<keyword evidence="2" id="KW-0677">Repeat</keyword>
<dbReference type="EMBL" id="JAVYJV010000002">
    <property type="protein sequence ID" value="KAK4376381.1"/>
    <property type="molecule type" value="Genomic_DNA"/>
</dbReference>
<name>A0AAE1SV78_9SOLA</name>
<evidence type="ECO:0000313" key="4">
    <source>
        <dbReference type="EMBL" id="KAK4376381.1"/>
    </source>
</evidence>
<dbReference type="Gene3D" id="3.80.10.10">
    <property type="entry name" value="Ribonuclease Inhibitor"/>
    <property type="match status" value="1"/>
</dbReference>
<feature type="compositionally biased region" description="Basic residues" evidence="3">
    <location>
        <begin position="742"/>
        <end position="753"/>
    </location>
</feature>
<dbReference type="PANTHER" id="PTHR48065:SF11">
    <property type="entry name" value="OS11G0213300 PROTEIN"/>
    <property type="match status" value="1"/>
</dbReference>
<dbReference type="PANTHER" id="PTHR48065">
    <property type="entry name" value="OS10G0469600 PROTEIN"/>
    <property type="match status" value="1"/>
</dbReference>
<accession>A0AAE1SV78</accession>
<protein>
    <submittedName>
        <fullName evidence="4">Uncharacterized protein</fullName>
    </submittedName>
</protein>
<dbReference type="Pfam" id="PF00560">
    <property type="entry name" value="LRR_1"/>
    <property type="match status" value="2"/>
</dbReference>
<reference evidence="4" key="1">
    <citation type="submission" date="2023-12" db="EMBL/GenBank/DDBJ databases">
        <title>Genome assembly of Anisodus tanguticus.</title>
        <authorList>
            <person name="Wang Y.-J."/>
        </authorList>
    </citation>
    <scope>NUCLEOTIDE SEQUENCE</scope>
    <source>
        <strain evidence="4">KB-2021</strain>
        <tissue evidence="4">Leaf</tissue>
    </source>
</reference>
<feature type="region of interest" description="Disordered" evidence="3">
    <location>
        <begin position="590"/>
        <end position="684"/>
    </location>
</feature>
<feature type="compositionally biased region" description="Basic and acidic residues" evidence="3">
    <location>
        <begin position="754"/>
        <end position="764"/>
    </location>
</feature>
<gene>
    <name evidence="4" type="ORF">RND71_002677</name>
</gene>
<organism evidence="4 5">
    <name type="scientific">Anisodus tanguticus</name>
    <dbReference type="NCBI Taxonomy" id="243964"/>
    <lineage>
        <taxon>Eukaryota</taxon>
        <taxon>Viridiplantae</taxon>
        <taxon>Streptophyta</taxon>
        <taxon>Embryophyta</taxon>
        <taxon>Tracheophyta</taxon>
        <taxon>Spermatophyta</taxon>
        <taxon>Magnoliopsida</taxon>
        <taxon>eudicotyledons</taxon>
        <taxon>Gunneridae</taxon>
        <taxon>Pentapetalae</taxon>
        <taxon>asterids</taxon>
        <taxon>lamiids</taxon>
        <taxon>Solanales</taxon>
        <taxon>Solanaceae</taxon>
        <taxon>Solanoideae</taxon>
        <taxon>Hyoscyameae</taxon>
        <taxon>Anisodus</taxon>
    </lineage>
</organism>
<feature type="compositionally biased region" description="Basic residues" evidence="3">
    <location>
        <begin position="824"/>
        <end position="833"/>
    </location>
</feature>
<feature type="compositionally biased region" description="Low complexity" evidence="3">
    <location>
        <begin position="698"/>
        <end position="714"/>
    </location>
</feature>
<dbReference type="InterPro" id="IPR001611">
    <property type="entry name" value="Leu-rich_rpt"/>
</dbReference>
<evidence type="ECO:0000256" key="1">
    <source>
        <dbReference type="ARBA" id="ARBA00022614"/>
    </source>
</evidence>
<keyword evidence="5" id="KW-1185">Reference proteome</keyword>
<feature type="compositionally biased region" description="Low complexity" evidence="3">
    <location>
        <begin position="367"/>
        <end position="382"/>
    </location>
</feature>
<evidence type="ECO:0000313" key="5">
    <source>
        <dbReference type="Proteomes" id="UP001291623"/>
    </source>
</evidence>
<dbReference type="AlphaFoldDB" id="A0AAE1SV78"/>
<evidence type="ECO:0000256" key="2">
    <source>
        <dbReference type="ARBA" id="ARBA00022737"/>
    </source>
</evidence>
<sequence>MDLDDIKSNLLSLRQLYGLLQNDREGFSNLTSDGLDYEARVMLKNLLDTTTKDVFKAHSEIIARQARVHSLPQPEHRVDAVKKQPLALSDVSKSSAVIQSCGKEQVVMDSTLPKEKQESILPITQKTNAQRPKFSFSASESGNKRKFCRICQRPKFEKPFMPCGKIESSENGTPYSTKVMALQEQQNSQFTNISWEIQQEALQSGSTESTKPKVLDLRCITSGAETVGPLSDSPANDLTQSVRNFSGLIRSVPDQNHDHFSIDDVIKQLELHISALQMDTENFVIADKNAAEHNFKPITNVVPQADSATPIKKTEGAVLNDKLSQTVAVLDDSQQLIITQCSQEPKNRSSSPYPGYTIPSIRISKFSTDQSPKSPESSSCQSNQLRQQKIVANIFPAEERDTYTKLDLVDLNPWQIQRGNTNNGQSIQSIVDQFESSSQLNTNNAYANSYSFQDRHNMETGVAAMPALLVIQNQNQNQNQNQMPSNERIRRLGKLNAARQMPAADILRNNRDSPGMIDRASKLTWSSTYDSRMDSPYSQQAIMRRSALNHKLGQFTPSQSSYVNLDRKPSKYPKNNNHMKRLRRRHLHLHGQESEGSHSSSPYSSSWTDSDKDDSLPRKIRTKTQYSDETSSYGGDKLYPGRDSSHTDYTVSSSCSSNEGYSSPIGSERAHEMISTSKSEGERSLSLNHSGYEHLEEPSYYSADSSSRRSSPASVYKFANSKKSKKHNGKWKKLKDKVAMVFHHHHHHHHHHHGKDDKGEERKTLLSRQRGKRFHGHYSTSKDEPFGEKALEKFGKSAIDKQAGKKQKGDQFHTLAKGLMQHIQHPKKSKHSSSRPVDKGQHSDRKVINKFHWWQLLRNRLFSKHILFCGIVRRRLFSIFSVFWMEINGEFRDSGFINQLVGGINILCDAQSLESIDLSKNLLSGRIPSCLSNLEELGSLNLADNSLEGDIPSSLGDLSLGFLHLQKNKLQGKIPLSFQNLTSLQRLDLGENELKDAFPTWIGEKLQRLNC</sequence>